<accession>A0ABS2WND8</accession>
<dbReference type="NCBIfam" id="NF033805">
    <property type="entry name" value="invasion_CiaB"/>
    <property type="match status" value="1"/>
</dbReference>
<keyword evidence="3" id="KW-1185">Reference proteome</keyword>
<organism evidence="2 3">
    <name type="scientific">Sulfurospirillum tamanense</name>
    <dbReference type="NCBI Taxonomy" id="2813362"/>
    <lineage>
        <taxon>Bacteria</taxon>
        <taxon>Pseudomonadati</taxon>
        <taxon>Campylobacterota</taxon>
        <taxon>Epsilonproteobacteria</taxon>
        <taxon>Campylobacterales</taxon>
        <taxon>Sulfurospirillaceae</taxon>
        <taxon>Sulfurospirillum</taxon>
    </lineage>
</organism>
<sequence>MYITKEHQRLGQLYAVAEGGGSDEDKALCARLLEIAGLEPRTENIVAVLGRVVGLRDESLVQALAQEGKSEEITRTKHAMYDAVREIYHARHEATLLFVEENQLLDPFYRRLLRGVHEVGVALSAWQPTWTRVIIEGVNERLKKRYGTTGAVVAMLAQKGLLEKDGKEDADRSYSVLAEDGEGGYKSLAYAKAFPEEVACVAVALEALIEDLEGLEDTLFDQKEAWLTYFEALRLAFTETDNARLIPLWRNVDRAWMDITTPLQVGHPLEYYEDHYKKAVALEWDVRLCNPKALREVKVKASVKGMYARAFAPFLNPKTQGIYEKSLANLERVQLYLGRPALFYGAELSGLFSAQVVPNDEAVSQALGKKIFAFADNVLDSARAKPFLEIQRDVLGKAFMHEERTVLFRQEALWHRVYEVSTIGHEFGHVLWMDETTEAVMNGDGMFKNIEEFKATLGGLVAFFEEDEEALRAPLLRDTIKRSVGLIGWMKTPEVQPYYCEGLMHLHGLFESGVLHFDGALHVRMEHYEAAKRWYQACYQSLGEHYVAKRLAGEFLNRYVALDETGVFVPKATAVREFVEYYWALYCLKGRTLDTEETRADWM</sequence>
<evidence type="ECO:0000313" key="2">
    <source>
        <dbReference type="EMBL" id="MBN2963176.1"/>
    </source>
</evidence>
<gene>
    <name evidence="2" type="primary">ciaB</name>
    <name evidence="2" type="ORF">JWV37_00145</name>
</gene>
<dbReference type="EMBL" id="JAFHKK010000001">
    <property type="protein sequence ID" value="MBN2963176.1"/>
    <property type="molecule type" value="Genomic_DNA"/>
</dbReference>
<comment type="caution">
    <text evidence="2">The sequence shown here is derived from an EMBL/GenBank/DDBJ whole genome shotgun (WGS) entry which is preliminary data.</text>
</comment>
<dbReference type="InterPro" id="IPR057219">
    <property type="entry name" value="DUF7897"/>
</dbReference>
<evidence type="ECO:0000313" key="3">
    <source>
        <dbReference type="Proteomes" id="UP000703590"/>
    </source>
</evidence>
<name>A0ABS2WND8_9BACT</name>
<reference evidence="2 3" key="1">
    <citation type="submission" date="2021-02" db="EMBL/GenBank/DDBJ databases">
        <title>Sulfurospirillum tamanensis sp. nov.</title>
        <authorList>
            <person name="Frolova A."/>
            <person name="Merkel A."/>
            <person name="Slobodkin A."/>
        </authorList>
    </citation>
    <scope>NUCLEOTIDE SEQUENCE [LARGE SCALE GENOMIC DNA]</scope>
    <source>
        <strain evidence="2 3">T05b</strain>
    </source>
</reference>
<feature type="domain" description="DUF7897" evidence="1">
    <location>
        <begin position="3"/>
        <end position="592"/>
    </location>
</feature>
<reference evidence="3" key="2">
    <citation type="submission" date="2021-02" db="EMBL/GenBank/DDBJ databases">
        <title>Sulfurospirillum tamanensis sp. nov.</title>
        <authorList>
            <person name="Merkel A.Y."/>
        </authorList>
    </citation>
    <scope>NUCLEOTIDE SEQUENCE [LARGE SCALE GENOMIC DNA]</scope>
    <source>
        <strain evidence="3">T05b</strain>
    </source>
</reference>
<proteinExistence type="predicted"/>
<dbReference type="Pfam" id="PF25448">
    <property type="entry name" value="DUF7897"/>
    <property type="match status" value="1"/>
</dbReference>
<reference evidence="2 3" key="3">
    <citation type="submission" date="2021-02" db="EMBL/GenBank/DDBJ databases">
        <authorList>
            <person name="Merkel A.Y."/>
        </authorList>
    </citation>
    <scope>NUCLEOTIDE SEQUENCE [LARGE SCALE GENOMIC DNA]</scope>
    <source>
        <strain evidence="2 3">T05b</strain>
    </source>
</reference>
<dbReference type="Proteomes" id="UP000703590">
    <property type="component" value="Unassembled WGS sequence"/>
</dbReference>
<evidence type="ECO:0000259" key="1">
    <source>
        <dbReference type="Pfam" id="PF25448"/>
    </source>
</evidence>
<protein>
    <submittedName>
        <fullName evidence="2">Invasion protein CiaB</fullName>
    </submittedName>
</protein>